<evidence type="ECO:0000313" key="1">
    <source>
        <dbReference type="EMBL" id="MER9287804.1"/>
    </source>
</evidence>
<gene>
    <name evidence="1" type="ORF">NKI81_28445</name>
</gene>
<evidence type="ECO:0000313" key="2">
    <source>
        <dbReference type="Proteomes" id="UP001480082"/>
    </source>
</evidence>
<name>A0ACC6T776_9HYPH</name>
<dbReference type="Proteomes" id="UP001480082">
    <property type="component" value="Unassembled WGS sequence"/>
</dbReference>
<organism evidence="1 2">
    <name type="scientific">Mesorhizobium australicum</name>
    <dbReference type="NCBI Taxonomy" id="536018"/>
    <lineage>
        <taxon>Bacteria</taxon>
        <taxon>Pseudomonadati</taxon>
        <taxon>Pseudomonadota</taxon>
        <taxon>Alphaproteobacteria</taxon>
        <taxon>Hyphomicrobiales</taxon>
        <taxon>Phyllobacteriaceae</taxon>
        <taxon>Mesorhizobium</taxon>
    </lineage>
</organism>
<proteinExistence type="predicted"/>
<dbReference type="EMBL" id="JAMYRI010000025">
    <property type="protein sequence ID" value="MER9287804.1"/>
    <property type="molecule type" value="Genomic_DNA"/>
</dbReference>
<sequence>MIAEWIPLTEAAGMVTAALFRDVKGVTPTARRAYATQHLAESLEMIERLWRHGSIMFRAGRIETLDDGGSIVVAVDQEIDPRTLDDAFFHEPDVLRERGSRRNSQGHWEDIVTFKATEISVSRPDLEEWLAHFAAKDEALHPASKPSVLGTTKAPPSVEVLTAYLLDRADGKRTQAELKRMAEAHFGCTIPDKNRWRPAWTQLDDGQKLAQGAKPPKYGN</sequence>
<comment type="caution">
    <text evidence="1">The sequence shown here is derived from an EMBL/GenBank/DDBJ whole genome shotgun (WGS) entry which is preliminary data.</text>
</comment>
<reference evidence="1 2" key="1">
    <citation type="journal article" date="2024" name="Proc. Natl. Acad. Sci. U.S.A.">
        <title>The evolutionary genomics of adaptation to stress in wild rhizobium bacteria.</title>
        <authorList>
            <person name="Kehlet-Delgado H."/>
            <person name="Montoya A.P."/>
            <person name="Jensen K.T."/>
            <person name="Wendlandt C.E."/>
            <person name="Dexheimer C."/>
            <person name="Roberts M."/>
            <person name="Torres Martinez L."/>
            <person name="Friesen M.L."/>
            <person name="Griffitts J.S."/>
            <person name="Porter S.S."/>
        </authorList>
    </citation>
    <scope>NUCLEOTIDE SEQUENCE [LARGE SCALE GENOMIC DNA]</scope>
    <source>
        <strain evidence="1 2">M0468</strain>
    </source>
</reference>
<accession>A0ACC6T776</accession>
<protein>
    <submittedName>
        <fullName evidence="1">Uncharacterized protein</fullName>
    </submittedName>
</protein>
<keyword evidence="2" id="KW-1185">Reference proteome</keyword>